<feature type="domain" description="Rhodopsin" evidence="8">
    <location>
        <begin position="50"/>
        <end position="289"/>
    </location>
</feature>
<evidence type="ECO:0000256" key="1">
    <source>
        <dbReference type="ARBA" id="ARBA00004141"/>
    </source>
</evidence>
<dbReference type="PANTHER" id="PTHR33048">
    <property type="entry name" value="PTH11-LIKE INTEGRAL MEMBRANE PROTEIN (AFU_ORTHOLOGUE AFUA_5G11245)"/>
    <property type="match status" value="1"/>
</dbReference>
<evidence type="ECO:0000256" key="2">
    <source>
        <dbReference type="ARBA" id="ARBA00022692"/>
    </source>
</evidence>
<feature type="compositionally biased region" description="Polar residues" evidence="6">
    <location>
        <begin position="330"/>
        <end position="342"/>
    </location>
</feature>
<evidence type="ECO:0000256" key="5">
    <source>
        <dbReference type="ARBA" id="ARBA00038359"/>
    </source>
</evidence>
<evidence type="ECO:0000259" key="8">
    <source>
        <dbReference type="Pfam" id="PF20684"/>
    </source>
</evidence>
<comment type="subcellular location">
    <subcellularLocation>
        <location evidence="1">Membrane</location>
        <topology evidence="1">Multi-pass membrane protein</topology>
    </subcellularLocation>
</comment>
<evidence type="ECO:0000256" key="7">
    <source>
        <dbReference type="SAM" id="Phobius"/>
    </source>
</evidence>
<dbReference type="InterPro" id="IPR052337">
    <property type="entry name" value="SAT4-like"/>
</dbReference>
<evidence type="ECO:0000256" key="4">
    <source>
        <dbReference type="ARBA" id="ARBA00023136"/>
    </source>
</evidence>
<feature type="transmembrane region" description="Helical" evidence="7">
    <location>
        <begin position="33"/>
        <end position="53"/>
    </location>
</feature>
<feature type="transmembrane region" description="Helical" evidence="7">
    <location>
        <begin position="65"/>
        <end position="86"/>
    </location>
</feature>
<organism evidence="9 10">
    <name type="scientific">Pyricularia oryzae</name>
    <name type="common">Rice blast fungus</name>
    <name type="synonym">Magnaporthe oryzae</name>
    <dbReference type="NCBI Taxonomy" id="318829"/>
    <lineage>
        <taxon>Eukaryota</taxon>
        <taxon>Fungi</taxon>
        <taxon>Dikarya</taxon>
        <taxon>Ascomycota</taxon>
        <taxon>Pezizomycotina</taxon>
        <taxon>Sordariomycetes</taxon>
        <taxon>Sordariomycetidae</taxon>
        <taxon>Magnaporthales</taxon>
        <taxon>Pyriculariaceae</taxon>
        <taxon>Pyricularia</taxon>
    </lineage>
</organism>
<dbReference type="InterPro" id="IPR049326">
    <property type="entry name" value="Rhodopsin_dom_fungi"/>
</dbReference>
<evidence type="ECO:0000256" key="3">
    <source>
        <dbReference type="ARBA" id="ARBA00022989"/>
    </source>
</evidence>
<feature type="transmembrane region" description="Helical" evidence="7">
    <location>
        <begin position="260"/>
        <end position="282"/>
    </location>
</feature>
<feature type="transmembrane region" description="Helical" evidence="7">
    <location>
        <begin position="143"/>
        <end position="171"/>
    </location>
</feature>
<dbReference type="EMBL" id="CP034209">
    <property type="protein sequence ID" value="QBZ64214.1"/>
    <property type="molecule type" value="Genomic_DNA"/>
</dbReference>
<reference evidence="9 10" key="1">
    <citation type="journal article" date="2019" name="Mol. Biol. Evol.">
        <title>Blast fungal genomes show frequent chromosomal changes, gene gains and losses, and effector gene turnover.</title>
        <authorList>
            <person name="Gomez Luciano L.B."/>
            <person name="Jason Tsai I."/>
            <person name="Chuma I."/>
            <person name="Tosa Y."/>
            <person name="Chen Y.H."/>
            <person name="Li J.Y."/>
            <person name="Li M.Y."/>
            <person name="Jade Lu M.Y."/>
            <person name="Nakayashiki H."/>
            <person name="Li W.H."/>
        </authorList>
    </citation>
    <scope>NUCLEOTIDE SEQUENCE [LARGE SCALE GENOMIC DNA]</scope>
    <source>
        <strain evidence="9">MZ5-1-6</strain>
    </source>
</reference>
<comment type="similarity">
    <text evidence="5">Belongs to the SAT4 family.</text>
</comment>
<evidence type="ECO:0000313" key="10">
    <source>
        <dbReference type="Proteomes" id="UP000294847"/>
    </source>
</evidence>
<dbReference type="AlphaFoldDB" id="A0A4P7NPD8"/>
<evidence type="ECO:0000313" key="9">
    <source>
        <dbReference type="EMBL" id="QBZ64214.1"/>
    </source>
</evidence>
<feature type="transmembrane region" description="Helical" evidence="7">
    <location>
        <begin position="106"/>
        <end position="131"/>
    </location>
</feature>
<dbReference type="Proteomes" id="UP000294847">
    <property type="component" value="Chromosome 6"/>
</dbReference>
<name>A0A4P7NPD8_PYROR</name>
<proteinExistence type="inferred from homology"/>
<keyword evidence="2 7" id="KW-0812">Transmembrane</keyword>
<keyword evidence="4 7" id="KW-0472">Membrane</keyword>
<feature type="region of interest" description="Disordered" evidence="6">
    <location>
        <begin position="312"/>
        <end position="360"/>
    </location>
</feature>
<dbReference type="PANTHER" id="PTHR33048:SF124">
    <property type="entry name" value="INTEGRAL MEMBRANE PROTEIN"/>
    <property type="match status" value="1"/>
</dbReference>
<keyword evidence="3 7" id="KW-1133">Transmembrane helix</keyword>
<protein>
    <recommendedName>
        <fullName evidence="8">Rhodopsin domain-containing protein</fullName>
    </recommendedName>
</protein>
<dbReference type="Pfam" id="PF20684">
    <property type="entry name" value="Fung_rhodopsin"/>
    <property type="match status" value="1"/>
</dbReference>
<feature type="transmembrane region" description="Helical" evidence="7">
    <location>
        <begin position="191"/>
        <end position="216"/>
    </location>
</feature>
<feature type="transmembrane region" description="Helical" evidence="7">
    <location>
        <begin position="228"/>
        <end position="248"/>
    </location>
</feature>
<evidence type="ECO:0000256" key="6">
    <source>
        <dbReference type="SAM" id="MobiDB-lite"/>
    </source>
</evidence>
<gene>
    <name evidence="9" type="ORF">PoMZ_05908</name>
</gene>
<sequence length="417" mass="45947">MASINGTLVPLAPPPGYVVDFDNPERILTPTAYWMYGAGMVLAFLFLLQRLYTKIFLMKTFNLDDYCLVGSWAFSLATQIPEVYEWSQGNLGIHMWELPVPRFERFLFLIYLAPILYAPCQILAKVSLLIFYHRLSPVRGFKLAVNFTIFVVVFYNTAIMFALIFSCWPVQKNFDLSIPKEVGACNVNLPQVYIATCIMGIITDLMVLMLPLPTVLRLQVSRAQKIGLVFIFSIGSATFVTSIVRLALLVKTSGEADLTWAIAEATMWIGIEANLFIMCGSLPTLRKFAKHVGPVIFGESFASMFSSRHGGRSGASKGNTGNSYPLKISTGGNSRLSTTGKNGFSRLDETRDAKLSSSERYGVETSVHTDMDNGVPSASSPTDLGLAVSTDAGRGHAHSAPGSIVQTRETIIQYERR</sequence>
<accession>A0A4P7NPD8</accession>
<dbReference type="GO" id="GO:0016020">
    <property type="term" value="C:membrane"/>
    <property type="evidence" value="ECO:0007669"/>
    <property type="project" value="UniProtKB-SubCell"/>
</dbReference>